<dbReference type="STRING" id="240176.A8N4C0"/>
<name>A8N4C0_COPC7</name>
<feature type="region of interest" description="Disordered" evidence="1">
    <location>
        <begin position="290"/>
        <end position="311"/>
    </location>
</feature>
<evidence type="ECO:0000256" key="2">
    <source>
        <dbReference type="SAM" id="SignalP"/>
    </source>
</evidence>
<organism evidence="3 4">
    <name type="scientific">Coprinopsis cinerea (strain Okayama-7 / 130 / ATCC MYA-4618 / FGSC 9003)</name>
    <name type="common">Inky cap fungus</name>
    <name type="synonym">Hormographiella aspergillata</name>
    <dbReference type="NCBI Taxonomy" id="240176"/>
    <lineage>
        <taxon>Eukaryota</taxon>
        <taxon>Fungi</taxon>
        <taxon>Dikarya</taxon>
        <taxon>Basidiomycota</taxon>
        <taxon>Agaricomycotina</taxon>
        <taxon>Agaricomycetes</taxon>
        <taxon>Agaricomycetidae</taxon>
        <taxon>Agaricales</taxon>
        <taxon>Agaricineae</taxon>
        <taxon>Psathyrellaceae</taxon>
        <taxon>Coprinopsis</taxon>
    </lineage>
</organism>
<evidence type="ECO:0000313" key="4">
    <source>
        <dbReference type="Proteomes" id="UP000001861"/>
    </source>
</evidence>
<dbReference type="OrthoDB" id="3534988at2759"/>
<keyword evidence="2" id="KW-0732">Signal</keyword>
<dbReference type="OMA" id="KFHMEMY"/>
<proteinExistence type="predicted"/>
<dbReference type="InterPro" id="IPR012341">
    <property type="entry name" value="6hp_glycosidase-like_sf"/>
</dbReference>
<evidence type="ECO:0000313" key="3">
    <source>
        <dbReference type="EMBL" id="EAU92083.1"/>
    </source>
</evidence>
<keyword evidence="4" id="KW-1185">Reference proteome</keyword>
<dbReference type="GeneID" id="6006148"/>
<dbReference type="KEGG" id="cci:CC1G_09604"/>
<dbReference type="Gene3D" id="1.50.10.10">
    <property type="match status" value="1"/>
</dbReference>
<dbReference type="eggNOG" id="ENOG502QSHV">
    <property type="taxonomic scope" value="Eukaryota"/>
</dbReference>
<comment type="caution">
    <text evidence="3">The sequence shown here is derived from an EMBL/GenBank/DDBJ whole genome shotgun (WGS) entry which is preliminary data.</text>
</comment>
<dbReference type="GO" id="GO:0005975">
    <property type="term" value="P:carbohydrate metabolic process"/>
    <property type="evidence" value="ECO:0007669"/>
    <property type="project" value="InterPro"/>
</dbReference>
<feature type="signal peptide" evidence="2">
    <location>
        <begin position="1"/>
        <end position="29"/>
    </location>
</feature>
<sequence>MADHIVLGAFRIQFSFVFLLSFTTLVVLGDVPGTAETSVEGKARIDREAIVRRFNPVRRHSSPLGQGGEGEVTPLQIGNGDFAFNTDITSLQTIHPFNILSSWGWKEDAYPVGRTKEDIEQYQGATWPNQHGMQVPYDFGGPPDLEAYLRGSPNRANLGRIGLVVLDGDGSSTSQDGDEPTANGDVKPIEIRPENIHNATQTLDLWSGILTSRFELFGEDVVVRAAVDMGSDTVGISVESKLLLQGSGKGRKRRLGLFIDFPWNEGREKFAAPFVGYWNETEKHITSLSFVSGGSSSGEEDEDGKVTGGGGRKVARITHREYQTTSYAYISGSFDITRDSPYKHRYTILPSSARSTTLSLSVHFSPNALLNASSIPSSQRIFTSSRDGWRKYWEESGFIDVLTGSTDPRAEELQRRIILSRYLMRVNAAGETPPQESGLVNNGWFGKFHMGWKTGARWPKMTDPSGRSSPGELNNLLIWQQPHPLVFAQYELRSVQSPLSALTTDERTRKEREVLEKWRPVVKETADWMAEFAWFNETKGTYNLAPPIHVVSEDTNPNRTYNPAFELAYWRLGLGLAEEWFERLGEEDASRSRWREVRENLAHLPFDKERGLYQIYEGIESDFWMDEKYTSDHPALVGLYGWLPPTDGLDTVIARKTAEEVWKRWNITNCWGWDFPMLAMSAARQGNQAKAVEWLLHPLFAFADAGMPIGGARVPTPYFPGSGGLLYAVAMMAEGWDGFELDEGRAVGREGMDYRQAPGFPEGWDVRTEGIDRAL</sequence>
<dbReference type="InParanoid" id="A8N4C0"/>
<feature type="chain" id="PRO_5002727028" evidence="2">
    <location>
        <begin position="30"/>
        <end position="775"/>
    </location>
</feature>
<dbReference type="Proteomes" id="UP000001861">
    <property type="component" value="Unassembled WGS sequence"/>
</dbReference>
<dbReference type="GO" id="GO:0003824">
    <property type="term" value="F:catalytic activity"/>
    <property type="evidence" value="ECO:0007669"/>
    <property type="project" value="UniProtKB-ARBA"/>
</dbReference>
<gene>
    <name evidence="3" type="ORF">CC1G_09604</name>
</gene>
<dbReference type="VEuPathDB" id="FungiDB:CC1G_09604"/>
<dbReference type="InterPro" id="IPR008928">
    <property type="entry name" value="6-hairpin_glycosidase_sf"/>
</dbReference>
<reference evidence="3 4" key="1">
    <citation type="journal article" date="2010" name="Proc. Natl. Acad. Sci. U.S.A.">
        <title>Insights into evolution of multicellular fungi from the assembled chromosomes of the mushroom Coprinopsis cinerea (Coprinus cinereus).</title>
        <authorList>
            <person name="Stajich J.E."/>
            <person name="Wilke S.K."/>
            <person name="Ahren D."/>
            <person name="Au C.H."/>
            <person name="Birren B.W."/>
            <person name="Borodovsky M."/>
            <person name="Burns C."/>
            <person name="Canback B."/>
            <person name="Casselton L.A."/>
            <person name="Cheng C.K."/>
            <person name="Deng J."/>
            <person name="Dietrich F.S."/>
            <person name="Fargo D.C."/>
            <person name="Farman M.L."/>
            <person name="Gathman A.C."/>
            <person name="Goldberg J."/>
            <person name="Guigo R."/>
            <person name="Hoegger P.J."/>
            <person name="Hooker J.B."/>
            <person name="Huggins A."/>
            <person name="James T.Y."/>
            <person name="Kamada T."/>
            <person name="Kilaru S."/>
            <person name="Kodira C."/>
            <person name="Kues U."/>
            <person name="Kupfer D."/>
            <person name="Kwan H.S."/>
            <person name="Lomsadze A."/>
            <person name="Li W."/>
            <person name="Lilly W.W."/>
            <person name="Ma L.J."/>
            <person name="Mackey A.J."/>
            <person name="Manning G."/>
            <person name="Martin F."/>
            <person name="Muraguchi H."/>
            <person name="Natvig D.O."/>
            <person name="Palmerini H."/>
            <person name="Ramesh M.A."/>
            <person name="Rehmeyer C.J."/>
            <person name="Roe B.A."/>
            <person name="Shenoy N."/>
            <person name="Stanke M."/>
            <person name="Ter-Hovhannisyan V."/>
            <person name="Tunlid A."/>
            <person name="Velagapudi R."/>
            <person name="Vision T.J."/>
            <person name="Zeng Q."/>
            <person name="Zolan M.E."/>
            <person name="Pukkila P.J."/>
        </authorList>
    </citation>
    <scope>NUCLEOTIDE SEQUENCE [LARGE SCALE GENOMIC DNA]</scope>
    <source>
        <strain evidence="4">Okayama-7 / 130 / ATCC MYA-4618 / FGSC 9003</strain>
    </source>
</reference>
<dbReference type="EMBL" id="AACS02000003">
    <property type="protein sequence ID" value="EAU92083.1"/>
    <property type="molecule type" value="Genomic_DNA"/>
</dbReference>
<dbReference type="AlphaFoldDB" id="A8N4C0"/>
<dbReference type="SUPFAM" id="SSF48208">
    <property type="entry name" value="Six-hairpin glycosidases"/>
    <property type="match status" value="1"/>
</dbReference>
<protein>
    <submittedName>
        <fullName evidence="3">Uncharacterized protein</fullName>
    </submittedName>
</protein>
<dbReference type="RefSeq" id="XP_001829715.1">
    <property type="nucleotide sequence ID" value="XM_001829663.1"/>
</dbReference>
<accession>A8N4C0</accession>
<evidence type="ECO:0000256" key="1">
    <source>
        <dbReference type="SAM" id="MobiDB-lite"/>
    </source>
</evidence>